<keyword evidence="2" id="KW-1185">Reference proteome</keyword>
<reference evidence="1 2" key="1">
    <citation type="submission" date="2019-01" db="EMBL/GenBank/DDBJ databases">
        <authorList>
            <person name="Chen W.-M."/>
        </authorList>
    </citation>
    <scope>NUCLEOTIDE SEQUENCE [LARGE SCALE GENOMIC DNA]</scope>
    <source>
        <strain evidence="1 2">TER-1</strain>
    </source>
</reference>
<proteinExistence type="predicted"/>
<organism evidence="1 2">
    <name type="scientific">Methylobacterium oryzihabitans</name>
    <dbReference type="NCBI Taxonomy" id="2499852"/>
    <lineage>
        <taxon>Bacteria</taxon>
        <taxon>Pseudomonadati</taxon>
        <taxon>Pseudomonadota</taxon>
        <taxon>Alphaproteobacteria</taxon>
        <taxon>Hyphomicrobiales</taxon>
        <taxon>Methylobacteriaceae</taxon>
        <taxon>Methylobacterium</taxon>
    </lineage>
</organism>
<evidence type="ECO:0000313" key="1">
    <source>
        <dbReference type="EMBL" id="RVU19135.1"/>
    </source>
</evidence>
<accession>A0A437PA51</accession>
<name>A0A437PA51_9HYPH</name>
<dbReference type="Proteomes" id="UP000286997">
    <property type="component" value="Unassembled WGS sequence"/>
</dbReference>
<comment type="caution">
    <text evidence="1">The sequence shown here is derived from an EMBL/GenBank/DDBJ whole genome shotgun (WGS) entry which is preliminary data.</text>
</comment>
<sequence>MNEFVSDIELDFPPGISTVPFGDEHYIEFRLGFLPETRRIVIMSIILMEGGSALHSSSGVFDLRFGIRLKYMDKDWDVTPVDFSQETKRDFIHPNHRETVLNLIMRGVCELVTEVNPPLITMSTYDTELPPQALVKYAAIAECLNGLGYRTADAYLSADGRHRWVFAPTS</sequence>
<dbReference type="AlphaFoldDB" id="A0A437PA51"/>
<protein>
    <submittedName>
        <fullName evidence="1">Uncharacterized protein</fullName>
    </submittedName>
</protein>
<gene>
    <name evidence="1" type="ORF">EOE48_09610</name>
</gene>
<evidence type="ECO:0000313" key="2">
    <source>
        <dbReference type="Proteomes" id="UP000286997"/>
    </source>
</evidence>
<dbReference type="EMBL" id="SACP01000007">
    <property type="protein sequence ID" value="RVU19135.1"/>
    <property type="molecule type" value="Genomic_DNA"/>
</dbReference>
<dbReference type="RefSeq" id="WP_127728572.1">
    <property type="nucleotide sequence ID" value="NZ_SACP01000007.1"/>
</dbReference>